<protein>
    <submittedName>
        <fullName evidence="2">MOSC domain-containing protein</fullName>
    </submittedName>
</protein>
<gene>
    <name evidence="2" type="ORF">C5O19_18360</name>
</gene>
<organism evidence="2 3">
    <name type="scientific">Siphonobacter curvatus</name>
    <dbReference type="NCBI Taxonomy" id="2094562"/>
    <lineage>
        <taxon>Bacteria</taxon>
        <taxon>Pseudomonadati</taxon>
        <taxon>Bacteroidota</taxon>
        <taxon>Cytophagia</taxon>
        <taxon>Cytophagales</taxon>
        <taxon>Cytophagaceae</taxon>
        <taxon>Siphonobacter</taxon>
    </lineage>
</organism>
<dbReference type="PANTHER" id="PTHR36930">
    <property type="entry name" value="METAL-SULFUR CLUSTER BIOSYNTHESIS PROTEINS YUAD-RELATED"/>
    <property type="match status" value="1"/>
</dbReference>
<proteinExistence type="predicted"/>
<dbReference type="InterPro" id="IPR052716">
    <property type="entry name" value="MOSC_domain"/>
</dbReference>
<dbReference type="GO" id="GO:0030170">
    <property type="term" value="F:pyridoxal phosphate binding"/>
    <property type="evidence" value="ECO:0007669"/>
    <property type="project" value="InterPro"/>
</dbReference>
<dbReference type="InterPro" id="IPR011037">
    <property type="entry name" value="Pyrv_Knase-like_insert_dom_sf"/>
</dbReference>
<evidence type="ECO:0000313" key="3">
    <source>
        <dbReference type="Proteomes" id="UP000239590"/>
    </source>
</evidence>
<name>A0A2S7IJ52_9BACT</name>
<dbReference type="OrthoDB" id="1550913at2"/>
<sequence length="171" mass="18813">MAEERPMHGLMNHFSQPGTLEWIGLRTGPRKPVESVSETYVRIGTGLDGDRYKGQPESKRQVTLISREHLDAVASFVGREQVDPADVRRNLVIRGVNLQALKGKQFKIGEVVLEYTGECHPCSRMEEVLGVGGYNAMRGHGGITAKVLQEGTIQVGDSLEVLDEAQASEKE</sequence>
<dbReference type="InterPro" id="IPR005302">
    <property type="entry name" value="MoCF_Sase_C"/>
</dbReference>
<dbReference type="GO" id="GO:0030151">
    <property type="term" value="F:molybdenum ion binding"/>
    <property type="evidence" value="ECO:0007669"/>
    <property type="project" value="InterPro"/>
</dbReference>
<reference evidence="3" key="1">
    <citation type="submission" date="2018-02" db="EMBL/GenBank/DDBJ databases">
        <title>Genome sequencing of Solimonas sp. HR-BB.</title>
        <authorList>
            <person name="Lee Y."/>
            <person name="Jeon C.O."/>
        </authorList>
    </citation>
    <scope>NUCLEOTIDE SEQUENCE [LARGE SCALE GENOMIC DNA]</scope>
    <source>
        <strain evidence="3">HR-U</strain>
    </source>
</reference>
<feature type="domain" description="MOSC" evidence="1">
    <location>
        <begin position="33"/>
        <end position="162"/>
    </location>
</feature>
<dbReference type="EMBL" id="PTRA01000003">
    <property type="protein sequence ID" value="PQA56306.1"/>
    <property type="molecule type" value="Genomic_DNA"/>
</dbReference>
<evidence type="ECO:0000313" key="2">
    <source>
        <dbReference type="EMBL" id="PQA56306.1"/>
    </source>
</evidence>
<dbReference type="Proteomes" id="UP000239590">
    <property type="component" value="Unassembled WGS sequence"/>
</dbReference>
<dbReference type="AlphaFoldDB" id="A0A2S7IJ52"/>
<dbReference type="Pfam" id="PF03473">
    <property type="entry name" value="MOSC"/>
    <property type="match status" value="1"/>
</dbReference>
<dbReference type="PROSITE" id="PS51340">
    <property type="entry name" value="MOSC"/>
    <property type="match status" value="1"/>
</dbReference>
<dbReference type="GO" id="GO:0003824">
    <property type="term" value="F:catalytic activity"/>
    <property type="evidence" value="ECO:0007669"/>
    <property type="project" value="InterPro"/>
</dbReference>
<accession>A0A2S7IJ52</accession>
<dbReference type="RefSeq" id="WP_104714841.1">
    <property type="nucleotide sequence ID" value="NZ_PTRA01000003.1"/>
</dbReference>
<comment type="caution">
    <text evidence="2">The sequence shown here is derived from an EMBL/GenBank/DDBJ whole genome shotgun (WGS) entry which is preliminary data.</text>
</comment>
<keyword evidence="3" id="KW-1185">Reference proteome</keyword>
<dbReference type="Gene3D" id="2.40.33.20">
    <property type="entry name" value="PK beta-barrel domain-like"/>
    <property type="match status" value="1"/>
</dbReference>
<dbReference type="PANTHER" id="PTHR36930:SF1">
    <property type="entry name" value="MOSC DOMAIN-CONTAINING PROTEIN"/>
    <property type="match status" value="1"/>
</dbReference>
<evidence type="ECO:0000259" key="1">
    <source>
        <dbReference type="PROSITE" id="PS51340"/>
    </source>
</evidence>
<dbReference type="SUPFAM" id="SSF50800">
    <property type="entry name" value="PK beta-barrel domain-like"/>
    <property type="match status" value="1"/>
</dbReference>